<feature type="binding site" evidence="9">
    <location>
        <position position="415"/>
    </location>
    <ligand>
        <name>Zn(2+)</name>
        <dbReference type="ChEBI" id="CHEBI:29105"/>
        <label>2</label>
        <note>catalytic</note>
    </ligand>
</feature>
<evidence type="ECO:0000256" key="4">
    <source>
        <dbReference type="PIRSR" id="PIRSR601548-1"/>
    </source>
</evidence>
<keyword evidence="7" id="KW-0862">Zinc</keyword>
<sequence length="616" mass="68648">MHRNLFARVGALAPMVFAAACAGTAVPPAEAPPAASQAPAAATPGQAAAFIAESEAELRELSLRSNQAGWVAATYITSDTEALSAEAQKNLNVAIQRRALAARRYDGVQLSAEQRRKLNLLKLLLVAPPPGNPEEASELTRLTVGMEADYGRGQYCRPGGTCLDIGAASRIMATSRDPRELRDVWQGWHAVGAPMRQRYSRFVELSNKGARELGHPNTGAMWRAGYDMQPDQFEAEVERLWQQVRPLYESLHAYVRTRLVEQYGAQVVPANGMIPAHLLGNMWAQEWGNIYPLVAPRNAAGAGFDLTELIRRKGLDARGMTQYGERFFTSLGFDSLPATFWERSMLTQPRDREAVCHASAWNVNDEDDVRIKMCIEPTGEDFVTIHHELGHNFYQRAYRVQPQLFRNGAHDGFHEAIGDAIALSITPAYLKQVGLLDQVPAPAADTALLLRQAMDKVAFLPFGLMVDKWRWGVFSGQITPANYNAAWWELRNRYQGVSAPVARSEADFDPGAKYHIPANTPYMRYFLARILQFQFYRSLCRESGHTGPLYRCSFYGSEQAGAKLARMLEAGQSQPWQETLFAMTGERQMDAGAMMEYFAPLKEWLDRQNAGKPVGW</sequence>
<proteinExistence type="predicted"/>
<keyword evidence="7" id="KW-0479">Metal-binding</keyword>
<evidence type="ECO:0000256" key="1">
    <source>
        <dbReference type="ARBA" id="ARBA00022729"/>
    </source>
</evidence>
<dbReference type="PANTHER" id="PTHR10514">
    <property type="entry name" value="ANGIOTENSIN-CONVERTING ENZYME"/>
    <property type="match status" value="1"/>
</dbReference>
<evidence type="ECO:0000313" key="11">
    <source>
        <dbReference type="EMBL" id="CAA9366389.1"/>
    </source>
</evidence>
<evidence type="ECO:0000256" key="7">
    <source>
        <dbReference type="PIRSR" id="PIRSR601548-3"/>
    </source>
</evidence>
<dbReference type="PANTHER" id="PTHR10514:SF27">
    <property type="entry name" value="ANGIOTENSIN-CONVERTING ENZYME"/>
    <property type="match status" value="1"/>
</dbReference>
<dbReference type="AlphaFoldDB" id="A0A6J4MWG9"/>
<dbReference type="GO" id="GO:0016020">
    <property type="term" value="C:membrane"/>
    <property type="evidence" value="ECO:0007669"/>
    <property type="project" value="InterPro"/>
</dbReference>
<evidence type="ECO:0000256" key="9">
    <source>
        <dbReference type="PIRSR" id="PIRSR601548-8"/>
    </source>
</evidence>
<dbReference type="InterPro" id="IPR001548">
    <property type="entry name" value="Peptidase_M2"/>
</dbReference>
<feature type="active site" description="Proton donor 2" evidence="5">
    <location>
        <position position="515"/>
    </location>
</feature>
<keyword evidence="1 10" id="KW-0732">Signal</keyword>
<dbReference type="PRINTS" id="PR00791">
    <property type="entry name" value="PEPDIPTASEA"/>
</dbReference>
<feature type="binding site" evidence="7">
    <location>
        <position position="415"/>
    </location>
    <ligand>
        <name>Zn(2+)</name>
        <dbReference type="ChEBI" id="CHEBI:29105"/>
        <label>1</label>
        <note>catalytic</note>
    </ligand>
</feature>
<feature type="binding site" evidence="7">
    <location>
        <position position="387"/>
    </location>
    <ligand>
        <name>Zn(2+)</name>
        <dbReference type="ChEBI" id="CHEBI:29105"/>
        <label>1</label>
        <note>catalytic</note>
    </ligand>
</feature>
<organism evidence="11">
    <name type="scientific">uncultured Gemmatimonadota bacterium</name>
    <dbReference type="NCBI Taxonomy" id="203437"/>
    <lineage>
        <taxon>Bacteria</taxon>
        <taxon>Pseudomonadati</taxon>
        <taxon>Gemmatimonadota</taxon>
        <taxon>environmental samples</taxon>
    </lineage>
</organism>
<keyword evidence="11" id="KW-0645">Protease</keyword>
<dbReference type="GO" id="GO:0008237">
    <property type="term" value="F:metallopeptidase activity"/>
    <property type="evidence" value="ECO:0007669"/>
    <property type="project" value="InterPro"/>
</dbReference>
<dbReference type="PROSITE" id="PS52011">
    <property type="entry name" value="PEPTIDASE_M2"/>
    <property type="match status" value="1"/>
</dbReference>
<feature type="binding site" evidence="9">
    <location>
        <position position="387"/>
    </location>
    <ligand>
        <name>Zn(2+)</name>
        <dbReference type="ChEBI" id="CHEBI:29105"/>
        <label>2</label>
        <note>catalytic</note>
    </ligand>
</feature>
<feature type="binding site" evidence="7">
    <location>
        <position position="391"/>
    </location>
    <ligand>
        <name>Zn(2+)</name>
        <dbReference type="ChEBI" id="CHEBI:29105"/>
        <label>1</label>
        <note>catalytic</note>
    </ligand>
</feature>
<feature type="disulfide bond" evidence="8">
    <location>
        <begin position="540"/>
        <end position="552"/>
    </location>
</feature>
<dbReference type="GO" id="GO:0008241">
    <property type="term" value="F:peptidyl-dipeptidase activity"/>
    <property type="evidence" value="ECO:0007669"/>
    <property type="project" value="UniProtKB-EC"/>
</dbReference>
<feature type="active site" description="Proton donor 1" evidence="4">
    <location>
        <position position="515"/>
    </location>
</feature>
<evidence type="ECO:0000256" key="8">
    <source>
        <dbReference type="PIRSR" id="PIRSR601548-4"/>
    </source>
</evidence>
<gene>
    <name evidence="11" type="ORF">AVDCRST_MAG89-4132</name>
</gene>
<accession>A0A6J4MWG9</accession>
<feature type="signal peptide" evidence="10">
    <location>
        <begin position="1"/>
        <end position="22"/>
    </location>
</feature>
<dbReference type="EC" id="3.4.15.1" evidence="11"/>
<keyword evidence="3" id="KW-0325">Glycoprotein</keyword>
<evidence type="ECO:0000256" key="3">
    <source>
        <dbReference type="ARBA" id="ARBA00023180"/>
    </source>
</evidence>
<keyword evidence="2 8" id="KW-1015">Disulfide bond</keyword>
<name>A0A6J4MWG9_9BACT</name>
<dbReference type="CDD" id="cd06461">
    <property type="entry name" value="M2_ACE"/>
    <property type="match status" value="1"/>
</dbReference>
<feature type="disulfide bond" evidence="8">
    <location>
        <begin position="156"/>
        <end position="162"/>
    </location>
</feature>
<dbReference type="GO" id="GO:0006508">
    <property type="term" value="P:proteolysis"/>
    <property type="evidence" value="ECO:0007669"/>
    <property type="project" value="InterPro"/>
</dbReference>
<protein>
    <submittedName>
        <fullName evidence="11">Peptidyl-dipeptidase A</fullName>
        <ecNumber evidence="11">3.4.15.1</ecNumber>
    </submittedName>
</protein>
<feature type="disulfide bond" evidence="8">
    <location>
        <begin position="356"/>
        <end position="374"/>
    </location>
</feature>
<dbReference type="PROSITE" id="PS51257">
    <property type="entry name" value="PROKAR_LIPOPROTEIN"/>
    <property type="match status" value="1"/>
</dbReference>
<evidence type="ECO:0000256" key="10">
    <source>
        <dbReference type="SAM" id="SignalP"/>
    </source>
</evidence>
<dbReference type="Pfam" id="PF01401">
    <property type="entry name" value="Peptidase_M2"/>
    <property type="match status" value="1"/>
</dbReference>
<feature type="binding site" evidence="6">
    <location>
        <position position="524"/>
    </location>
    <ligand>
        <name>chloride</name>
        <dbReference type="ChEBI" id="CHEBI:17996"/>
        <label>1</label>
    </ligand>
</feature>
<dbReference type="SUPFAM" id="SSF55486">
    <property type="entry name" value="Metalloproteases ('zincins'), catalytic domain"/>
    <property type="match status" value="1"/>
</dbReference>
<keyword evidence="11" id="KW-0121">Carboxypeptidase</keyword>
<dbReference type="FunFam" id="1.10.1370.30:FF:000005">
    <property type="entry name" value="Angiotensin-converting enzyme"/>
    <property type="match status" value="1"/>
</dbReference>
<dbReference type="EMBL" id="CADCTV010000864">
    <property type="protein sequence ID" value="CAA9366389.1"/>
    <property type="molecule type" value="Genomic_DNA"/>
</dbReference>
<dbReference type="GO" id="GO:0004180">
    <property type="term" value="F:carboxypeptidase activity"/>
    <property type="evidence" value="ECO:0007669"/>
    <property type="project" value="UniProtKB-KW"/>
</dbReference>
<feature type="binding site" evidence="9">
    <location>
        <position position="391"/>
    </location>
    <ligand>
        <name>Zn(2+)</name>
        <dbReference type="ChEBI" id="CHEBI:29105"/>
        <label>2</label>
        <note>catalytic</note>
    </ligand>
</feature>
<keyword evidence="11" id="KW-0378">Hydrolase</keyword>
<feature type="chain" id="PRO_5026713290" evidence="10">
    <location>
        <begin position="23"/>
        <end position="616"/>
    </location>
</feature>
<feature type="binding site" evidence="6">
    <location>
        <position position="226"/>
    </location>
    <ligand>
        <name>chloride</name>
        <dbReference type="ChEBI" id="CHEBI:17996"/>
        <label>1</label>
    </ligand>
</feature>
<feature type="active site" description="Proton acceptor 1" evidence="4">
    <location>
        <position position="388"/>
    </location>
</feature>
<evidence type="ECO:0000256" key="6">
    <source>
        <dbReference type="PIRSR" id="PIRSR601548-2"/>
    </source>
</evidence>
<reference evidence="11" key="1">
    <citation type="submission" date="2020-02" db="EMBL/GenBank/DDBJ databases">
        <authorList>
            <person name="Meier V. D."/>
        </authorList>
    </citation>
    <scope>NUCLEOTIDE SEQUENCE</scope>
    <source>
        <strain evidence="11">AVDCRST_MAG89</strain>
    </source>
</reference>
<evidence type="ECO:0000256" key="5">
    <source>
        <dbReference type="PIRSR" id="PIRSR601548-11"/>
    </source>
</evidence>
<feature type="active site" description="Proton acceptor 2" evidence="5">
    <location>
        <position position="388"/>
    </location>
</feature>
<evidence type="ECO:0000256" key="2">
    <source>
        <dbReference type="ARBA" id="ARBA00023157"/>
    </source>
</evidence>
<dbReference type="Gene3D" id="1.10.1370.30">
    <property type="match status" value="2"/>
</dbReference>